<feature type="transmembrane region" description="Helical" evidence="1">
    <location>
        <begin position="157"/>
        <end position="175"/>
    </location>
</feature>
<keyword evidence="1" id="KW-0472">Membrane</keyword>
<keyword evidence="3" id="KW-1185">Reference proteome</keyword>
<gene>
    <name evidence="2" type="ORF">JK634_17925</name>
</gene>
<keyword evidence="1" id="KW-1133">Transmembrane helix</keyword>
<sequence>MVARLTINTPDSRKDEYDIYINERMVKLQNKNCYEVLEINKDRCRIKVIKKHVCDYDNWIIKGLLGFMKDMVSKAGIYSRKGDVIGVFRAVCEGVLILDGDTDLNIKLDRNRIYFASNAEGFLINVSTDNKNSIWKEEMNRLEFPEYLRKRWDIIKIPFLILATILLILFSIILINELKFLVR</sequence>
<dbReference type="Proteomes" id="UP000623681">
    <property type="component" value="Unassembled WGS sequence"/>
</dbReference>
<protein>
    <submittedName>
        <fullName evidence="2">Uncharacterized protein</fullName>
    </submittedName>
</protein>
<dbReference type="EMBL" id="JAESWA010000027">
    <property type="protein sequence ID" value="MBL4933664.1"/>
    <property type="molecule type" value="Genomic_DNA"/>
</dbReference>
<evidence type="ECO:0000313" key="2">
    <source>
        <dbReference type="EMBL" id="MBL4933664.1"/>
    </source>
</evidence>
<proteinExistence type="predicted"/>
<organism evidence="2 3">
    <name type="scientific">Clostridium paridis</name>
    <dbReference type="NCBI Taxonomy" id="2803863"/>
    <lineage>
        <taxon>Bacteria</taxon>
        <taxon>Bacillati</taxon>
        <taxon>Bacillota</taxon>
        <taxon>Clostridia</taxon>
        <taxon>Eubacteriales</taxon>
        <taxon>Clostridiaceae</taxon>
        <taxon>Clostridium</taxon>
    </lineage>
</organism>
<keyword evidence="1" id="KW-0812">Transmembrane</keyword>
<name>A0A937FHU8_9CLOT</name>
<reference evidence="2" key="1">
    <citation type="submission" date="2021-01" db="EMBL/GenBank/DDBJ databases">
        <title>Genome public.</title>
        <authorList>
            <person name="Liu C."/>
            <person name="Sun Q."/>
        </authorList>
    </citation>
    <scope>NUCLEOTIDE SEQUENCE</scope>
    <source>
        <strain evidence="2">YIM B02565</strain>
    </source>
</reference>
<dbReference type="RefSeq" id="WP_202769105.1">
    <property type="nucleotide sequence ID" value="NZ_JAESWA010000027.1"/>
</dbReference>
<dbReference type="AlphaFoldDB" id="A0A937FHU8"/>
<comment type="caution">
    <text evidence="2">The sequence shown here is derived from an EMBL/GenBank/DDBJ whole genome shotgun (WGS) entry which is preliminary data.</text>
</comment>
<evidence type="ECO:0000256" key="1">
    <source>
        <dbReference type="SAM" id="Phobius"/>
    </source>
</evidence>
<evidence type="ECO:0000313" key="3">
    <source>
        <dbReference type="Proteomes" id="UP000623681"/>
    </source>
</evidence>
<accession>A0A937FHU8</accession>